<dbReference type="GO" id="GO:0009307">
    <property type="term" value="P:DNA restriction-modification system"/>
    <property type="evidence" value="ECO:0007669"/>
    <property type="project" value="UniProtKB-KW"/>
</dbReference>
<keyword evidence="4" id="KW-0175">Coiled coil</keyword>
<name>A0A3E0U7S3_9GAMM</name>
<gene>
    <name evidence="6" type="ORF">DXX94_15255</name>
</gene>
<dbReference type="Gene3D" id="1.10.287.1120">
    <property type="entry name" value="Bipartite methylase S protein"/>
    <property type="match status" value="1"/>
</dbReference>
<accession>A0A3E0U7S3</accession>
<dbReference type="InterPro" id="IPR052021">
    <property type="entry name" value="Type-I_RS_S_subunit"/>
</dbReference>
<feature type="coiled-coil region" evidence="4">
    <location>
        <begin position="357"/>
        <end position="398"/>
    </location>
</feature>
<evidence type="ECO:0000256" key="1">
    <source>
        <dbReference type="ARBA" id="ARBA00010923"/>
    </source>
</evidence>
<dbReference type="InterPro" id="IPR044946">
    <property type="entry name" value="Restrct_endonuc_typeI_TRD_sf"/>
</dbReference>
<dbReference type="RefSeq" id="WP_116017191.1">
    <property type="nucleotide sequence ID" value="NZ_QUOT01000001.1"/>
</dbReference>
<evidence type="ECO:0000259" key="5">
    <source>
        <dbReference type="Pfam" id="PF01420"/>
    </source>
</evidence>
<feature type="domain" description="Type I restriction modification DNA specificity" evidence="5">
    <location>
        <begin position="265"/>
        <end position="383"/>
    </location>
</feature>
<reference evidence="7" key="1">
    <citation type="submission" date="2018-08" db="EMBL/GenBank/DDBJ databases">
        <title>Thalassotalea euphylliae genome.</title>
        <authorList>
            <person name="Summers S."/>
            <person name="Rice S.A."/>
            <person name="Freckelton M.L."/>
            <person name="Nedved B.T."/>
            <person name="Hadfield M.G."/>
        </authorList>
    </citation>
    <scope>NUCLEOTIDE SEQUENCE [LARGE SCALE GENOMIC DNA]</scope>
    <source>
        <strain evidence="7">H3</strain>
    </source>
</reference>
<dbReference type="EMBL" id="QUOT01000001">
    <property type="protein sequence ID" value="REL31962.1"/>
    <property type="molecule type" value="Genomic_DNA"/>
</dbReference>
<dbReference type="Gene3D" id="3.90.220.20">
    <property type="entry name" value="DNA methylase specificity domains"/>
    <property type="match status" value="2"/>
</dbReference>
<proteinExistence type="inferred from homology"/>
<dbReference type="PANTHER" id="PTHR30408">
    <property type="entry name" value="TYPE-1 RESTRICTION ENZYME ECOKI SPECIFICITY PROTEIN"/>
    <property type="match status" value="1"/>
</dbReference>
<comment type="caution">
    <text evidence="6">The sequence shown here is derived from an EMBL/GenBank/DDBJ whole genome shotgun (WGS) entry which is preliminary data.</text>
</comment>
<evidence type="ECO:0000313" key="6">
    <source>
        <dbReference type="EMBL" id="REL31962.1"/>
    </source>
</evidence>
<dbReference type="AlphaFoldDB" id="A0A3E0U7S3"/>
<keyword evidence="6" id="KW-0378">Hydrolase</keyword>
<keyword evidence="6" id="KW-0540">Nuclease</keyword>
<keyword evidence="3" id="KW-0238">DNA-binding</keyword>
<dbReference type="GO" id="GO:0003677">
    <property type="term" value="F:DNA binding"/>
    <property type="evidence" value="ECO:0007669"/>
    <property type="project" value="UniProtKB-KW"/>
</dbReference>
<dbReference type="SUPFAM" id="SSF116734">
    <property type="entry name" value="DNA methylase specificity domain"/>
    <property type="match status" value="2"/>
</dbReference>
<dbReference type="GO" id="GO:0004519">
    <property type="term" value="F:endonuclease activity"/>
    <property type="evidence" value="ECO:0007669"/>
    <property type="project" value="UniProtKB-KW"/>
</dbReference>
<keyword evidence="6" id="KW-0255">Endonuclease</keyword>
<evidence type="ECO:0000256" key="3">
    <source>
        <dbReference type="ARBA" id="ARBA00023125"/>
    </source>
</evidence>
<evidence type="ECO:0000313" key="7">
    <source>
        <dbReference type="Proteomes" id="UP000256899"/>
    </source>
</evidence>
<evidence type="ECO:0000256" key="4">
    <source>
        <dbReference type="SAM" id="Coils"/>
    </source>
</evidence>
<protein>
    <submittedName>
        <fullName evidence="6">Restriction endonuclease subunit S</fullName>
    </submittedName>
</protein>
<comment type="similarity">
    <text evidence="1">Belongs to the type-I restriction system S methylase family.</text>
</comment>
<sequence>MVPNGWKLGVISELADTVMGYAFKSADFTKTGIPLLRMGNLYQNTLSFERSPIYLPESFKNEYERFLVKPNDLVMSMTGTMGKRDYGFTVEIPEGAPCSLLNQRVIKFVPKHESSSGFLLNLLRSEIVLSRLYAIPGGTKQANLSAKQIQELPAPIPPLQEQHKIAKILSTWDKAISTTECLIDNSKQQKKALMQQLLTGKKRLLDDSGKPFESDWEDTLLSDWLVEFKEKSIKQDQHRVYTSSRAGLVPQDEYFGNSRIADRNNIGFHVLPPEHITYRSRSDDGFFTFNLFKSNENGIISHYYPVFSTKGNNSFFIALFEQFRGVFGKHSVGTSQKVLSLNALRGIKLKIPAKEEQRKIATVLNSAEKEIQILEQQLADLKQEKKALMQQLLTGKRRVKVNN</sequence>
<dbReference type="CDD" id="cd17278">
    <property type="entry name" value="RMtype1_S_LdeBORF1052P-TRD2-CR2"/>
    <property type="match status" value="1"/>
</dbReference>
<evidence type="ECO:0000256" key="2">
    <source>
        <dbReference type="ARBA" id="ARBA00022747"/>
    </source>
</evidence>
<keyword evidence="7" id="KW-1185">Reference proteome</keyword>
<dbReference type="Pfam" id="PF01420">
    <property type="entry name" value="Methylase_S"/>
    <property type="match status" value="2"/>
</dbReference>
<dbReference type="PANTHER" id="PTHR30408:SF12">
    <property type="entry name" value="TYPE I RESTRICTION ENZYME MJAVIII SPECIFICITY SUBUNIT"/>
    <property type="match status" value="1"/>
</dbReference>
<dbReference type="InterPro" id="IPR000055">
    <property type="entry name" value="Restrct_endonuc_typeI_TRD"/>
</dbReference>
<keyword evidence="2" id="KW-0680">Restriction system</keyword>
<dbReference type="Proteomes" id="UP000256899">
    <property type="component" value="Unassembled WGS sequence"/>
</dbReference>
<feature type="domain" description="Type I restriction modification DNA specificity" evidence="5">
    <location>
        <begin position="3"/>
        <end position="179"/>
    </location>
</feature>
<organism evidence="6 7">
    <name type="scientific">Thalassotalea euphylliae</name>
    <dbReference type="NCBI Taxonomy" id="1655234"/>
    <lineage>
        <taxon>Bacteria</taxon>
        <taxon>Pseudomonadati</taxon>
        <taxon>Pseudomonadota</taxon>
        <taxon>Gammaproteobacteria</taxon>
        <taxon>Alteromonadales</taxon>
        <taxon>Colwelliaceae</taxon>
        <taxon>Thalassotalea</taxon>
    </lineage>
</organism>